<dbReference type="VEuPathDB" id="VectorBase:ISCI006319"/>
<dbReference type="Proteomes" id="UP000001555">
    <property type="component" value="Unassembled WGS sequence"/>
</dbReference>
<dbReference type="PaxDb" id="6945-B7PMN0"/>
<dbReference type="EnsemblMetazoa" id="ISCW006319-RA">
    <property type="protein sequence ID" value="ISCW006319-PA"/>
    <property type="gene ID" value="ISCW006319"/>
</dbReference>
<feature type="transmembrane region" description="Helical" evidence="1">
    <location>
        <begin position="25"/>
        <end position="48"/>
    </location>
</feature>
<dbReference type="EMBL" id="ABJB010504951">
    <property type="status" value="NOT_ANNOTATED_CDS"/>
    <property type="molecule type" value="Genomic_DNA"/>
</dbReference>
<keyword evidence="1" id="KW-0472">Membrane</keyword>
<dbReference type="EMBL" id="DS748448">
    <property type="protein sequence ID" value="EEC07852.1"/>
    <property type="molecule type" value="Genomic_DNA"/>
</dbReference>
<reference evidence="2 4" key="1">
    <citation type="submission" date="2008-03" db="EMBL/GenBank/DDBJ databases">
        <title>Annotation of Ixodes scapularis.</title>
        <authorList>
            <consortium name="Ixodes scapularis Genome Project Consortium"/>
            <person name="Caler E."/>
            <person name="Hannick L.I."/>
            <person name="Bidwell S."/>
            <person name="Joardar V."/>
            <person name="Thiagarajan M."/>
            <person name="Amedeo P."/>
            <person name="Galinsky K.J."/>
            <person name="Schobel S."/>
            <person name="Inman J."/>
            <person name="Hostetler J."/>
            <person name="Miller J."/>
            <person name="Hammond M."/>
            <person name="Megy K."/>
            <person name="Lawson D."/>
            <person name="Kodira C."/>
            <person name="Sutton G."/>
            <person name="Meyer J."/>
            <person name="Hill C.A."/>
            <person name="Birren B."/>
            <person name="Nene V."/>
            <person name="Collins F."/>
            <person name="Alarcon-Chaidez F."/>
            <person name="Wikel S."/>
            <person name="Strausberg R."/>
        </authorList>
    </citation>
    <scope>NUCLEOTIDE SEQUENCE [LARGE SCALE GENOMIC DNA]</scope>
    <source>
        <strain evidence="4">Wikel</strain>
        <strain evidence="2">Wikel colony</strain>
    </source>
</reference>
<gene>
    <name evidence="2" type="ORF">IscW_ISCW006319</name>
</gene>
<dbReference type="AlphaFoldDB" id="B7PMN0"/>
<keyword evidence="1" id="KW-1133">Transmembrane helix</keyword>
<evidence type="ECO:0000256" key="1">
    <source>
        <dbReference type="SAM" id="Phobius"/>
    </source>
</evidence>
<proteinExistence type="predicted"/>
<name>B7PMN0_IXOSC</name>
<dbReference type="InParanoid" id="B7PMN0"/>
<keyword evidence="1" id="KW-0812">Transmembrane</keyword>
<sequence length="108" mass="12161">MIIQYPKNIVSKTLRDKNKKGFNSFGRFHISVYPILIQSLTLILHLMVRVTMWGGCAWGRNACTLGSLEDVCIRIIQLALVAILANILVKYDAGGIGALKRKYNRKKV</sequence>
<reference evidence="3" key="2">
    <citation type="submission" date="2020-05" db="UniProtKB">
        <authorList>
            <consortium name="EnsemblMetazoa"/>
        </authorList>
    </citation>
    <scope>IDENTIFICATION</scope>
    <source>
        <strain evidence="3">wikel</strain>
    </source>
</reference>
<accession>B7PMN0</accession>
<feature type="transmembrane region" description="Helical" evidence="1">
    <location>
        <begin position="75"/>
        <end position="99"/>
    </location>
</feature>
<keyword evidence="4" id="KW-1185">Reference proteome</keyword>
<evidence type="ECO:0000313" key="2">
    <source>
        <dbReference type="EMBL" id="EEC07852.1"/>
    </source>
</evidence>
<dbReference type="HOGENOM" id="CLU_2199825_0_0_1"/>
<evidence type="ECO:0000313" key="4">
    <source>
        <dbReference type="Proteomes" id="UP000001555"/>
    </source>
</evidence>
<dbReference type="VEuPathDB" id="VectorBase:ISCW006319"/>
<protein>
    <submittedName>
        <fullName evidence="2 3">Uncharacterized protein</fullName>
    </submittedName>
</protein>
<organism>
    <name type="scientific">Ixodes scapularis</name>
    <name type="common">Black-legged tick</name>
    <name type="synonym">Deer tick</name>
    <dbReference type="NCBI Taxonomy" id="6945"/>
    <lineage>
        <taxon>Eukaryota</taxon>
        <taxon>Metazoa</taxon>
        <taxon>Ecdysozoa</taxon>
        <taxon>Arthropoda</taxon>
        <taxon>Chelicerata</taxon>
        <taxon>Arachnida</taxon>
        <taxon>Acari</taxon>
        <taxon>Parasitiformes</taxon>
        <taxon>Ixodida</taxon>
        <taxon>Ixodoidea</taxon>
        <taxon>Ixodidae</taxon>
        <taxon>Ixodinae</taxon>
        <taxon>Ixodes</taxon>
    </lineage>
</organism>
<evidence type="ECO:0000313" key="3">
    <source>
        <dbReference type="EnsemblMetazoa" id="ISCW006319-PA"/>
    </source>
</evidence>